<dbReference type="InterPro" id="IPR001647">
    <property type="entry name" value="HTH_TetR"/>
</dbReference>
<feature type="DNA-binding region" description="H-T-H motif" evidence="2">
    <location>
        <begin position="29"/>
        <end position="48"/>
    </location>
</feature>
<sequence>MARSRENTRARLLEAAHDVFAEVGLGAASVEAVCERAGFTRGAFYSNFETKDELFLALITQLAEDKLDEVAVRVRTLSGRDDPVDLVRQIADISLAERMEPQLLSEIRTQALRDDNLAAAFLAWREQMRVRVEAIITDVTSAHGIRLRMPLPDAAQLLLDVSEECSIRSSLERKSKRSANEALQSRLQQLVALLVEAA</sequence>
<proteinExistence type="predicted"/>
<name>A0A7W7BSK9_9MICO</name>
<evidence type="ECO:0000256" key="1">
    <source>
        <dbReference type="ARBA" id="ARBA00023125"/>
    </source>
</evidence>
<dbReference type="AlphaFoldDB" id="A0A7W7BSK9"/>
<dbReference type="GO" id="GO:0000976">
    <property type="term" value="F:transcription cis-regulatory region binding"/>
    <property type="evidence" value="ECO:0007669"/>
    <property type="project" value="TreeGrafter"/>
</dbReference>
<evidence type="ECO:0000313" key="4">
    <source>
        <dbReference type="EMBL" id="MBB4668051.1"/>
    </source>
</evidence>
<protein>
    <submittedName>
        <fullName evidence="4">AcrR family transcriptional regulator</fullName>
    </submittedName>
</protein>
<dbReference type="Gene3D" id="1.10.357.10">
    <property type="entry name" value="Tetracycline Repressor, domain 2"/>
    <property type="match status" value="1"/>
</dbReference>
<dbReference type="Pfam" id="PF00440">
    <property type="entry name" value="TetR_N"/>
    <property type="match status" value="1"/>
</dbReference>
<dbReference type="EMBL" id="JACHMD010000001">
    <property type="protein sequence ID" value="MBB4668051.1"/>
    <property type="molecule type" value="Genomic_DNA"/>
</dbReference>
<accession>A0A7W7BSK9</accession>
<dbReference type="PANTHER" id="PTHR30055">
    <property type="entry name" value="HTH-TYPE TRANSCRIPTIONAL REGULATOR RUTR"/>
    <property type="match status" value="1"/>
</dbReference>
<dbReference type="SUPFAM" id="SSF46689">
    <property type="entry name" value="Homeodomain-like"/>
    <property type="match status" value="1"/>
</dbReference>
<dbReference type="Proteomes" id="UP000573729">
    <property type="component" value="Unassembled WGS sequence"/>
</dbReference>
<evidence type="ECO:0000256" key="2">
    <source>
        <dbReference type="PROSITE-ProRule" id="PRU00335"/>
    </source>
</evidence>
<dbReference type="InterPro" id="IPR009057">
    <property type="entry name" value="Homeodomain-like_sf"/>
</dbReference>
<comment type="caution">
    <text evidence="4">The sequence shown here is derived from an EMBL/GenBank/DDBJ whole genome shotgun (WGS) entry which is preliminary data.</text>
</comment>
<dbReference type="PANTHER" id="PTHR30055:SF241">
    <property type="entry name" value="TRANSCRIPTIONAL REGULATORY PROTEIN"/>
    <property type="match status" value="1"/>
</dbReference>
<dbReference type="RefSeq" id="WP_184219462.1">
    <property type="nucleotide sequence ID" value="NZ_JACHMD010000001.1"/>
</dbReference>
<dbReference type="InterPro" id="IPR050109">
    <property type="entry name" value="HTH-type_TetR-like_transc_reg"/>
</dbReference>
<dbReference type="PROSITE" id="PS50977">
    <property type="entry name" value="HTH_TETR_2"/>
    <property type="match status" value="1"/>
</dbReference>
<evidence type="ECO:0000313" key="5">
    <source>
        <dbReference type="Proteomes" id="UP000573729"/>
    </source>
</evidence>
<gene>
    <name evidence="4" type="ORF">BKA24_002760</name>
</gene>
<dbReference type="PRINTS" id="PR00455">
    <property type="entry name" value="HTHTETR"/>
</dbReference>
<evidence type="ECO:0000259" key="3">
    <source>
        <dbReference type="PROSITE" id="PS50977"/>
    </source>
</evidence>
<keyword evidence="5" id="KW-1185">Reference proteome</keyword>
<organism evidence="4 5">
    <name type="scientific">Microbacterium marinum</name>
    <dbReference type="NCBI Taxonomy" id="421115"/>
    <lineage>
        <taxon>Bacteria</taxon>
        <taxon>Bacillati</taxon>
        <taxon>Actinomycetota</taxon>
        <taxon>Actinomycetes</taxon>
        <taxon>Micrococcales</taxon>
        <taxon>Microbacteriaceae</taxon>
        <taxon>Microbacterium</taxon>
    </lineage>
</organism>
<dbReference type="GO" id="GO:0003700">
    <property type="term" value="F:DNA-binding transcription factor activity"/>
    <property type="evidence" value="ECO:0007669"/>
    <property type="project" value="TreeGrafter"/>
</dbReference>
<keyword evidence="1 2" id="KW-0238">DNA-binding</keyword>
<feature type="domain" description="HTH tetR-type" evidence="3">
    <location>
        <begin position="6"/>
        <end position="66"/>
    </location>
</feature>
<reference evidence="4 5" key="1">
    <citation type="submission" date="2020-08" db="EMBL/GenBank/DDBJ databases">
        <title>Sequencing the genomes of 1000 actinobacteria strains.</title>
        <authorList>
            <person name="Klenk H.-P."/>
        </authorList>
    </citation>
    <scope>NUCLEOTIDE SEQUENCE [LARGE SCALE GENOMIC DNA]</scope>
    <source>
        <strain evidence="4 5">DSM 24947</strain>
    </source>
</reference>